<dbReference type="Proteomes" id="UP000095541">
    <property type="component" value="Unassembled WGS sequence"/>
</dbReference>
<dbReference type="EMBL" id="CZBI01000013">
    <property type="protein sequence ID" value="CUQ47141.1"/>
    <property type="molecule type" value="Genomic_DNA"/>
</dbReference>
<protein>
    <submittedName>
        <fullName evidence="1">Uncharacterized protein</fullName>
    </submittedName>
</protein>
<gene>
    <name evidence="1" type="ORF">ERS852557_04849</name>
</gene>
<name>A0A174WNH2_BACT4</name>
<dbReference type="AlphaFoldDB" id="A0A174WNH2"/>
<reference evidence="1 2" key="1">
    <citation type="submission" date="2015-09" db="EMBL/GenBank/DDBJ databases">
        <authorList>
            <consortium name="Pathogen Informatics"/>
        </authorList>
    </citation>
    <scope>NUCLEOTIDE SEQUENCE [LARGE SCALE GENOMIC DNA]</scope>
    <source>
        <strain evidence="1 2">2789STDY5834945</strain>
    </source>
</reference>
<evidence type="ECO:0000313" key="2">
    <source>
        <dbReference type="Proteomes" id="UP000095541"/>
    </source>
</evidence>
<accession>A0A174WNH2</accession>
<evidence type="ECO:0000313" key="1">
    <source>
        <dbReference type="EMBL" id="CUQ47141.1"/>
    </source>
</evidence>
<organism evidence="1 2">
    <name type="scientific">Bacteroides thetaiotaomicron</name>
    <dbReference type="NCBI Taxonomy" id="818"/>
    <lineage>
        <taxon>Bacteria</taxon>
        <taxon>Pseudomonadati</taxon>
        <taxon>Bacteroidota</taxon>
        <taxon>Bacteroidia</taxon>
        <taxon>Bacteroidales</taxon>
        <taxon>Bacteroidaceae</taxon>
        <taxon>Bacteroides</taxon>
    </lineage>
</organism>
<proteinExistence type="predicted"/>
<sequence>MNEQTEFIHKLTFARYEKKQKVFQLPSLFVSLTTH</sequence>